<reference evidence="14" key="1">
    <citation type="submission" date="2018-08" db="EMBL/GenBank/DDBJ databases">
        <title>High-level phylogeny of Polyphaga (Insecta: Coleoptera) inferred from mitogenome sequences.</title>
        <authorList>
            <person name="Yuan M.-L."/>
        </authorList>
    </citation>
    <scope>NUCLEOTIDE SEQUENCE</scope>
</reference>
<dbReference type="GO" id="GO:0031966">
    <property type="term" value="C:mitochondrial membrane"/>
    <property type="evidence" value="ECO:0007669"/>
    <property type="project" value="UniProtKB-SubCell"/>
</dbReference>
<proteinExistence type="inferred from homology"/>
<evidence type="ECO:0000256" key="7">
    <source>
        <dbReference type="ARBA" id="ARBA00022781"/>
    </source>
</evidence>
<evidence type="ECO:0000256" key="11">
    <source>
        <dbReference type="ARBA" id="ARBA00023136"/>
    </source>
</evidence>
<evidence type="ECO:0000256" key="4">
    <source>
        <dbReference type="ARBA" id="ARBA00022448"/>
    </source>
</evidence>
<keyword evidence="8 13" id="KW-1133">Transmembrane helix</keyword>
<evidence type="ECO:0000256" key="6">
    <source>
        <dbReference type="ARBA" id="ARBA00022692"/>
    </source>
</evidence>
<accession>A0A4P8D2K0</accession>
<comment type="subunit">
    <text evidence="3">F-type ATPases have 2 components, CF(1) - the catalytic core - and CF(0) - the membrane proton channel.</text>
</comment>
<dbReference type="InterPro" id="IPR001421">
    <property type="entry name" value="ATP8_metazoa"/>
</dbReference>
<sequence length="51" mass="6164">MPQMSPLNWTTLFIFFTITLVIMSTMNFYNYKPEPLKGEKTISMSKKNWKW</sequence>
<keyword evidence="7 12" id="KW-0375">Hydrogen ion transport</keyword>
<evidence type="ECO:0000256" key="9">
    <source>
        <dbReference type="ARBA" id="ARBA00023065"/>
    </source>
</evidence>
<keyword evidence="9 12" id="KW-0406">Ion transport</keyword>
<dbReference type="GO" id="GO:0015078">
    <property type="term" value="F:proton transmembrane transporter activity"/>
    <property type="evidence" value="ECO:0007669"/>
    <property type="project" value="InterPro"/>
</dbReference>
<evidence type="ECO:0000256" key="8">
    <source>
        <dbReference type="ARBA" id="ARBA00022989"/>
    </source>
</evidence>
<comment type="subcellular location">
    <subcellularLocation>
        <location evidence="1 12">Mitochondrion membrane</location>
        <topology evidence="1 12">Single-pass membrane protein</topology>
    </subcellularLocation>
</comment>
<evidence type="ECO:0000313" key="14">
    <source>
        <dbReference type="EMBL" id="QCI56359.1"/>
    </source>
</evidence>
<geneLocation type="mitochondrion" evidence="14"/>
<dbReference type="GeneID" id="40488953"/>
<evidence type="ECO:0000256" key="3">
    <source>
        <dbReference type="ARBA" id="ARBA00011291"/>
    </source>
</evidence>
<keyword evidence="4 12" id="KW-0813">Transport</keyword>
<comment type="similarity">
    <text evidence="2 12">Belongs to the ATPase protein 8 family.</text>
</comment>
<evidence type="ECO:0000256" key="13">
    <source>
        <dbReference type="SAM" id="Phobius"/>
    </source>
</evidence>
<keyword evidence="5 12" id="KW-0138">CF(0)</keyword>
<dbReference type="EMBL" id="MH817139">
    <property type="protein sequence ID" value="QCI56359.1"/>
    <property type="molecule type" value="Genomic_DNA"/>
</dbReference>
<evidence type="ECO:0000256" key="5">
    <source>
        <dbReference type="ARBA" id="ARBA00022547"/>
    </source>
</evidence>
<gene>
    <name evidence="14" type="primary">atp8</name>
</gene>
<dbReference type="RefSeq" id="YP_009655012.1">
    <property type="nucleotide sequence ID" value="NC_042820.1"/>
</dbReference>
<keyword evidence="10 12" id="KW-0496">Mitochondrion</keyword>
<protein>
    <recommendedName>
        <fullName evidence="12">ATP synthase complex subunit 8</fullName>
    </recommendedName>
</protein>
<dbReference type="AlphaFoldDB" id="A0A4P8D2K0"/>
<dbReference type="GO" id="GO:0045259">
    <property type="term" value="C:proton-transporting ATP synthase complex"/>
    <property type="evidence" value="ECO:0007669"/>
    <property type="project" value="UniProtKB-KW"/>
</dbReference>
<evidence type="ECO:0000256" key="10">
    <source>
        <dbReference type="ARBA" id="ARBA00023128"/>
    </source>
</evidence>
<dbReference type="Pfam" id="PF00895">
    <property type="entry name" value="ATP-synt_8"/>
    <property type="match status" value="1"/>
</dbReference>
<keyword evidence="11 13" id="KW-0472">Membrane</keyword>
<feature type="transmembrane region" description="Helical" evidence="13">
    <location>
        <begin position="12"/>
        <end position="31"/>
    </location>
</feature>
<organism evidence="14">
    <name type="scientific">Rhyzopertha dominica</name>
    <name type="common">Lesser grain borer</name>
    <name type="synonym">Synodendron dominica</name>
    <dbReference type="NCBI Taxonomy" id="92692"/>
    <lineage>
        <taxon>Eukaryota</taxon>
        <taxon>Metazoa</taxon>
        <taxon>Ecdysozoa</taxon>
        <taxon>Arthropoda</taxon>
        <taxon>Hexapoda</taxon>
        <taxon>Insecta</taxon>
        <taxon>Pterygota</taxon>
        <taxon>Neoptera</taxon>
        <taxon>Endopterygota</taxon>
        <taxon>Coleoptera</taxon>
        <taxon>Polyphaga</taxon>
        <taxon>Bostrichiformia</taxon>
        <taxon>Bostrichidae</taxon>
        <taxon>Dinoderinae</taxon>
        <taxon>Rhyzopertha</taxon>
    </lineage>
</organism>
<name>A0A4P8D2K0_RHYDO</name>
<evidence type="ECO:0000256" key="1">
    <source>
        <dbReference type="ARBA" id="ARBA00004304"/>
    </source>
</evidence>
<evidence type="ECO:0000256" key="12">
    <source>
        <dbReference type="RuleBase" id="RU003661"/>
    </source>
</evidence>
<dbReference type="GO" id="GO:0015986">
    <property type="term" value="P:proton motive force-driven ATP synthesis"/>
    <property type="evidence" value="ECO:0007669"/>
    <property type="project" value="InterPro"/>
</dbReference>
<evidence type="ECO:0000256" key="2">
    <source>
        <dbReference type="ARBA" id="ARBA00008892"/>
    </source>
</evidence>
<keyword evidence="6 12" id="KW-0812">Transmembrane</keyword>